<name>A0A3A1R009_9BACI</name>
<sequence length="164" mass="19509">MKIHIIGSVGSGKSTLGKRLSLQLGIPVYELDNVVWHRHENGDIRNKPEVRDKEFNRIIFKENWIVEGVHHTWTTRGFQEADLIIFLDTPMAVRNWRILKRFTVQKLGFEQGNYKQTWSMLKKMYQWNYQFEKSSKPEILEILKPHQQKLKILTDNNCTKEITQ</sequence>
<dbReference type="InterPro" id="IPR027417">
    <property type="entry name" value="P-loop_NTPase"/>
</dbReference>
<proteinExistence type="predicted"/>
<keyword evidence="2" id="KW-1185">Reference proteome</keyword>
<dbReference type="Gene3D" id="3.40.50.300">
    <property type="entry name" value="P-loop containing nucleotide triphosphate hydrolases"/>
    <property type="match status" value="1"/>
</dbReference>
<dbReference type="SUPFAM" id="SSF52540">
    <property type="entry name" value="P-loop containing nucleoside triphosphate hydrolases"/>
    <property type="match status" value="1"/>
</dbReference>
<dbReference type="EMBL" id="QXIR01000012">
    <property type="protein sequence ID" value="RIW33978.1"/>
    <property type="molecule type" value="Genomic_DNA"/>
</dbReference>
<dbReference type="InterPro" id="IPR052922">
    <property type="entry name" value="Cytidylate_Kinase-2"/>
</dbReference>
<dbReference type="InterPro" id="IPR031322">
    <property type="entry name" value="Shikimate/glucono_kinase"/>
</dbReference>
<reference evidence="1 2" key="1">
    <citation type="submission" date="2018-09" db="EMBL/GenBank/DDBJ databases">
        <title>Bacillus saliacetes sp. nov., isolated from Thai shrimp paste (Ka-pi).</title>
        <authorList>
            <person name="Daroonpunt R."/>
            <person name="Tanasupawat S."/>
            <person name="Yiamsombut S."/>
        </authorList>
    </citation>
    <scope>NUCLEOTIDE SEQUENCE [LARGE SCALE GENOMIC DNA]</scope>
    <source>
        <strain evidence="1 2">SKP7-4</strain>
    </source>
</reference>
<evidence type="ECO:0000313" key="2">
    <source>
        <dbReference type="Proteomes" id="UP000265801"/>
    </source>
</evidence>
<dbReference type="AlphaFoldDB" id="A0A3A1R009"/>
<dbReference type="Proteomes" id="UP000265801">
    <property type="component" value="Unassembled WGS sequence"/>
</dbReference>
<protein>
    <submittedName>
        <fullName evidence="1">DNA topology modulation protein FlaR</fullName>
    </submittedName>
</protein>
<comment type="caution">
    <text evidence="1">The sequence shown here is derived from an EMBL/GenBank/DDBJ whole genome shotgun (WGS) entry which is preliminary data.</text>
</comment>
<dbReference type="Pfam" id="PF01202">
    <property type="entry name" value="SKI"/>
    <property type="match status" value="1"/>
</dbReference>
<gene>
    <name evidence="1" type="ORF">D3H55_10280</name>
</gene>
<dbReference type="PANTHER" id="PTHR37816">
    <property type="entry name" value="YALI0E33011P"/>
    <property type="match status" value="1"/>
</dbReference>
<dbReference type="RefSeq" id="WP_119546825.1">
    <property type="nucleotide sequence ID" value="NZ_QXIR01000012.1"/>
</dbReference>
<dbReference type="OrthoDB" id="1201990at2"/>
<organism evidence="1 2">
    <name type="scientific">Bacillus salacetis</name>
    <dbReference type="NCBI Taxonomy" id="2315464"/>
    <lineage>
        <taxon>Bacteria</taxon>
        <taxon>Bacillati</taxon>
        <taxon>Bacillota</taxon>
        <taxon>Bacilli</taxon>
        <taxon>Bacillales</taxon>
        <taxon>Bacillaceae</taxon>
        <taxon>Bacillus</taxon>
    </lineage>
</organism>
<evidence type="ECO:0000313" key="1">
    <source>
        <dbReference type="EMBL" id="RIW33978.1"/>
    </source>
</evidence>
<accession>A0A3A1R009</accession>
<dbReference type="PANTHER" id="PTHR37816:SF2">
    <property type="entry name" value="DNA TOPOLOGY MODULATION PROTEIN FLAR-RELATED PROTEIN"/>
    <property type="match status" value="1"/>
</dbReference>